<dbReference type="AlphaFoldDB" id="A0A644ZT55"/>
<feature type="region of interest" description="Disordered" evidence="1">
    <location>
        <begin position="247"/>
        <end position="277"/>
    </location>
</feature>
<feature type="compositionally biased region" description="Polar residues" evidence="1">
    <location>
        <begin position="268"/>
        <end position="277"/>
    </location>
</feature>
<protein>
    <submittedName>
        <fullName evidence="2">Uncharacterized protein</fullName>
    </submittedName>
</protein>
<feature type="compositionally biased region" description="Polar residues" evidence="1">
    <location>
        <begin position="55"/>
        <end position="66"/>
    </location>
</feature>
<dbReference type="EMBL" id="VSSQ01010335">
    <property type="protein sequence ID" value="MPM44065.1"/>
    <property type="molecule type" value="Genomic_DNA"/>
</dbReference>
<gene>
    <name evidence="2" type="ORF">SDC9_90743</name>
</gene>
<comment type="caution">
    <text evidence="2">The sequence shown here is derived from an EMBL/GenBank/DDBJ whole genome shotgun (WGS) entry which is preliminary data.</text>
</comment>
<name>A0A644ZT55_9ZZZZ</name>
<reference evidence="2" key="1">
    <citation type="submission" date="2019-08" db="EMBL/GenBank/DDBJ databases">
        <authorList>
            <person name="Kucharzyk K."/>
            <person name="Murdoch R.W."/>
            <person name="Higgins S."/>
            <person name="Loffler F."/>
        </authorList>
    </citation>
    <scope>NUCLEOTIDE SEQUENCE</scope>
</reference>
<feature type="region of interest" description="Disordered" evidence="1">
    <location>
        <begin position="55"/>
        <end position="82"/>
    </location>
</feature>
<evidence type="ECO:0000313" key="2">
    <source>
        <dbReference type="EMBL" id="MPM44065.1"/>
    </source>
</evidence>
<accession>A0A644ZT55</accession>
<organism evidence="2">
    <name type="scientific">bioreactor metagenome</name>
    <dbReference type="NCBI Taxonomy" id="1076179"/>
    <lineage>
        <taxon>unclassified sequences</taxon>
        <taxon>metagenomes</taxon>
        <taxon>ecological metagenomes</taxon>
    </lineage>
</organism>
<proteinExistence type="predicted"/>
<sequence>MAVPSTGFEVVRRPAITSATSRPCRLAVWASGTMAASPVSASRFSAASPTAKMSGSEVRWNSSTTMPPRGLTSRPASAARCESGRTPMDITTRSAGICSPEASVTVSSPMTVAWLPVTTSMPLSTRSWATYAAISGSSGGRIWSASSMIVTSIPRRCRFSASSTPMNPPPITTAVCGLRATAATISSTSAMLRRVRARSLPGMSGTKGEAPGESTRVSYDSVVTRSVLRLRTVTSFAARSIATTSWPTRTSMPNRRPSDSGVCRSRAWRSSITPPTW</sequence>
<evidence type="ECO:0000256" key="1">
    <source>
        <dbReference type="SAM" id="MobiDB-lite"/>
    </source>
</evidence>